<dbReference type="GO" id="GO:0005737">
    <property type="term" value="C:cytoplasm"/>
    <property type="evidence" value="ECO:0007669"/>
    <property type="project" value="TreeGrafter"/>
</dbReference>
<comment type="similarity">
    <text evidence="1">Belongs to the MYG1 family.</text>
</comment>
<dbReference type="AlphaFoldDB" id="A0A4Q9N7N4"/>
<dbReference type="EMBL" id="ML143387">
    <property type="protein sequence ID" value="TBU35221.1"/>
    <property type="molecule type" value="Genomic_DNA"/>
</dbReference>
<name>A0A4Q9N7N4_9APHY</name>
<accession>A0A4Q9N7N4</accession>
<dbReference type="PANTHER" id="PTHR11215:SF1">
    <property type="entry name" value="MYG1 EXONUCLEASE"/>
    <property type="match status" value="1"/>
</dbReference>
<dbReference type="Proteomes" id="UP000292957">
    <property type="component" value="Unassembled WGS sequence"/>
</dbReference>
<dbReference type="PANTHER" id="PTHR11215">
    <property type="entry name" value="METAL DEPENDENT HYDROLASE - RELATED"/>
    <property type="match status" value="1"/>
</dbReference>
<gene>
    <name evidence="2" type="ORF">BD311DRAFT_745788</name>
</gene>
<evidence type="ECO:0000313" key="2">
    <source>
        <dbReference type="EMBL" id="TBU35221.1"/>
    </source>
</evidence>
<proteinExistence type="inferred from homology"/>
<protein>
    <submittedName>
        <fullName evidence="2">GAMM1 protein</fullName>
    </submittedName>
</protein>
<sequence length="377" mass="42425">MCSLLRVLQASRIRPLSSSSLHLPDSTFLRTYIGYRTMSTGQEHPAKKQKLEAKAIGTHNGTFHCDEALAVFLLRKTNAYADAGLKRSRDPAILDTCDIVVDVGGVYDEKIQRFDHHQRGFTEVFGHGFDTKLSSAGLVYKHFGKEIIANTLQLPLQDPKIETLWLKLYKEYIEAIDAIDNGINQYPTELKPKYRIRTDISARVGYLNPAWNQSTDSATVDAKFLQASALVGNEFLDRLGYYADAWLPARDLVVAALEKRKQVEQNGRIILFEQFAPWKEHLFELEEALQIPDAEKPIYVLYPDETGGNWRIQAVPVAPESFESRKALPEQWRGVRDDDLSKLSGVEGCIFVHASGFIGGNKTKEGVLRLANLALDM</sequence>
<dbReference type="OrthoDB" id="10265310at2759"/>
<reference evidence="2" key="1">
    <citation type="submission" date="2019-01" db="EMBL/GenBank/DDBJ databases">
        <title>Draft genome sequences of three monokaryotic isolates of the white-rot basidiomycete fungus Dichomitus squalens.</title>
        <authorList>
            <consortium name="DOE Joint Genome Institute"/>
            <person name="Lopez S.C."/>
            <person name="Andreopoulos B."/>
            <person name="Pangilinan J."/>
            <person name="Lipzen A."/>
            <person name="Riley R."/>
            <person name="Ahrendt S."/>
            <person name="Ng V."/>
            <person name="Barry K."/>
            <person name="Daum C."/>
            <person name="Grigoriev I.V."/>
            <person name="Hilden K.S."/>
            <person name="Makela M.R."/>
            <person name="de Vries R.P."/>
        </authorList>
    </citation>
    <scope>NUCLEOTIDE SEQUENCE [LARGE SCALE GENOMIC DNA]</scope>
    <source>
        <strain evidence="2">OM18370.1</strain>
    </source>
</reference>
<dbReference type="InterPro" id="IPR003226">
    <property type="entry name" value="MYG1_exonuclease"/>
</dbReference>
<dbReference type="GO" id="GO:0005634">
    <property type="term" value="C:nucleus"/>
    <property type="evidence" value="ECO:0007669"/>
    <property type="project" value="TreeGrafter"/>
</dbReference>
<dbReference type="Pfam" id="PF03690">
    <property type="entry name" value="MYG1_exonuc"/>
    <property type="match status" value="1"/>
</dbReference>
<evidence type="ECO:0000256" key="1">
    <source>
        <dbReference type="ARBA" id="ARBA00010105"/>
    </source>
</evidence>
<organism evidence="2">
    <name type="scientific">Dichomitus squalens</name>
    <dbReference type="NCBI Taxonomy" id="114155"/>
    <lineage>
        <taxon>Eukaryota</taxon>
        <taxon>Fungi</taxon>
        <taxon>Dikarya</taxon>
        <taxon>Basidiomycota</taxon>
        <taxon>Agaricomycotina</taxon>
        <taxon>Agaricomycetes</taxon>
        <taxon>Polyporales</taxon>
        <taxon>Polyporaceae</taxon>
        <taxon>Dichomitus</taxon>
    </lineage>
</organism>